<name>A0ABW7PQP7_9ACTN</name>
<keyword evidence="2" id="KW-1185">Reference proteome</keyword>
<organism evidence="1 2">
    <name type="scientific">Streptomyces racemochromogenes</name>
    <dbReference type="NCBI Taxonomy" id="67353"/>
    <lineage>
        <taxon>Bacteria</taxon>
        <taxon>Bacillati</taxon>
        <taxon>Actinomycetota</taxon>
        <taxon>Actinomycetes</taxon>
        <taxon>Kitasatosporales</taxon>
        <taxon>Streptomycetaceae</taxon>
        <taxon>Streptomyces</taxon>
    </lineage>
</organism>
<dbReference type="RefSeq" id="WP_395513952.1">
    <property type="nucleotide sequence ID" value="NZ_JBBDHD010000218.1"/>
</dbReference>
<evidence type="ECO:0000313" key="1">
    <source>
        <dbReference type="EMBL" id="MFH7600376.1"/>
    </source>
</evidence>
<dbReference type="EMBL" id="JBBDHD010000218">
    <property type="protein sequence ID" value="MFH7600376.1"/>
    <property type="molecule type" value="Genomic_DNA"/>
</dbReference>
<sequence>MTPQIEALMRTADPAAVWAVGSADRVHAARPGPPGDWDTPLDVAALTPALVFWPLLGTLVARGELTLHTPLTAYGEPSDAGAPPVTTTHQLLTHADGPAALAALTRLVERLGGAPLGDSAATRIWRPLGMTRTRLADGVLHTTLADLTRFLSHLLSPADHPVPRAWTAESLRIRTGELAPSRGLLWHPAPAGVWAHHPPSGPGPALWLAPRHDRWAVLLPGPGPGSGARLRTAFREAAFARESRTEPALTGGPPS</sequence>
<dbReference type="Gene3D" id="3.40.710.10">
    <property type="entry name" value="DD-peptidase/beta-lactamase superfamily"/>
    <property type="match status" value="1"/>
</dbReference>
<accession>A0ABW7PQP7</accession>
<gene>
    <name evidence="1" type="ORF">WDV06_35545</name>
</gene>
<proteinExistence type="predicted"/>
<reference evidence="1 2" key="1">
    <citation type="submission" date="2024-03" db="EMBL/GenBank/DDBJ databases">
        <title>Whole genome sequencing of Streptomyces racemochromogenes, to identify antimicrobial biosynthetic gene clusters.</title>
        <authorList>
            <person name="Suryawanshi P."/>
            <person name="Krishnaraj P.U."/>
            <person name="Arun Y.P."/>
            <person name="Suryawanshi M.P."/>
            <person name="Rakshit O."/>
        </authorList>
    </citation>
    <scope>NUCLEOTIDE SEQUENCE [LARGE SCALE GENOMIC DNA]</scope>
    <source>
        <strain evidence="1 2">AUDT626</strain>
    </source>
</reference>
<protein>
    <recommendedName>
        <fullName evidence="3">Beta-lactamase</fullName>
    </recommendedName>
</protein>
<evidence type="ECO:0000313" key="2">
    <source>
        <dbReference type="Proteomes" id="UP001610631"/>
    </source>
</evidence>
<dbReference type="Proteomes" id="UP001610631">
    <property type="component" value="Unassembled WGS sequence"/>
</dbReference>
<dbReference type="SUPFAM" id="SSF56601">
    <property type="entry name" value="beta-lactamase/transpeptidase-like"/>
    <property type="match status" value="1"/>
</dbReference>
<comment type="caution">
    <text evidence="1">The sequence shown here is derived from an EMBL/GenBank/DDBJ whole genome shotgun (WGS) entry which is preliminary data.</text>
</comment>
<dbReference type="InterPro" id="IPR012338">
    <property type="entry name" value="Beta-lactam/transpept-like"/>
</dbReference>
<evidence type="ECO:0008006" key="3">
    <source>
        <dbReference type="Google" id="ProtNLM"/>
    </source>
</evidence>